<evidence type="ECO:0000256" key="2">
    <source>
        <dbReference type="ARBA" id="ARBA00023315"/>
    </source>
</evidence>
<organism evidence="4 5">
    <name type="scientific">Ruegeria pomeroyi (strain ATCC 700808 / DSM 15171 / DSS-3)</name>
    <name type="common">Silicibacter pomeroyi</name>
    <dbReference type="NCBI Taxonomy" id="246200"/>
    <lineage>
        <taxon>Bacteria</taxon>
        <taxon>Pseudomonadati</taxon>
        <taxon>Pseudomonadota</taxon>
        <taxon>Alphaproteobacteria</taxon>
        <taxon>Rhodobacterales</taxon>
        <taxon>Roseobacteraceae</taxon>
        <taxon>Ruegeria</taxon>
    </lineage>
</organism>
<dbReference type="PANTHER" id="PTHR43877:SF1">
    <property type="entry name" value="ACETYLTRANSFERASE"/>
    <property type="match status" value="1"/>
</dbReference>
<sequence length="171" mass="18833">MPLVRAGWSGDHARMTSQMLVVRQASHQDLPQLFDLYRHLNPEDVPPPAPDVARDILNQLCRYEGSAIFLGEVTGTLVASCTLIVIPNLMRGGSPYGLIENVVTHGDFRKRGFGKALLDHASAAAWQAGCYKLMLLTGSSQPEVLRFYQGAGFEQSKTGFQKRRVPPRPEG</sequence>
<accession>Q5LQ74</accession>
<dbReference type="SUPFAM" id="SSF55729">
    <property type="entry name" value="Acyl-CoA N-acyltransferases (Nat)"/>
    <property type="match status" value="1"/>
</dbReference>
<dbReference type="KEGG" id="sil:SPO2622"/>
<dbReference type="STRING" id="246200.SPO2622"/>
<evidence type="ECO:0000313" key="4">
    <source>
        <dbReference type="EMBL" id="AAV95867.1"/>
    </source>
</evidence>
<dbReference type="PROSITE" id="PS51186">
    <property type="entry name" value="GNAT"/>
    <property type="match status" value="1"/>
</dbReference>
<name>Q5LQ74_RUEPO</name>
<dbReference type="PANTHER" id="PTHR43877">
    <property type="entry name" value="AMINOALKYLPHOSPHONATE N-ACETYLTRANSFERASE-RELATED-RELATED"/>
    <property type="match status" value="1"/>
</dbReference>
<reference evidence="4 5" key="1">
    <citation type="journal article" date="2004" name="Nature">
        <title>Genome sequence of Silicibacter pomeroyi reveals adaptations to the marine environment.</title>
        <authorList>
            <person name="Moran M.A."/>
            <person name="Buchan A."/>
            <person name="Gonzalez J.M."/>
            <person name="Heidelberg J.F."/>
            <person name="Whitman W.B."/>
            <person name="Kiene R.P."/>
            <person name="Henriksen J.R."/>
            <person name="King G.M."/>
            <person name="Belas R."/>
            <person name="Fuqua C."/>
            <person name="Brinkac L."/>
            <person name="Lewis M."/>
            <person name="Johri S."/>
            <person name="Weaver B."/>
            <person name="Pai G."/>
            <person name="Eisen J.A."/>
            <person name="Rahe E."/>
            <person name="Sheldon W.M."/>
            <person name="Ye W."/>
            <person name="Miller T.R."/>
            <person name="Carlton J."/>
            <person name="Rasko D.A."/>
            <person name="Paulsen I.T."/>
            <person name="Ren Q."/>
            <person name="Daugherty S.C."/>
            <person name="Deboy R.T."/>
            <person name="Dodson R.J."/>
            <person name="Durkin A.S."/>
            <person name="Madupu R."/>
            <person name="Nelson W.C."/>
            <person name="Sullivan S.A."/>
            <person name="Rosovitz M.J."/>
            <person name="Haft D.H."/>
            <person name="Selengut J."/>
            <person name="Ward N."/>
        </authorList>
    </citation>
    <scope>NUCLEOTIDE SEQUENCE [LARGE SCALE GENOMIC DNA]</scope>
    <source>
        <strain evidence="5">ATCC 700808 / DSM 15171 / DSS-3</strain>
    </source>
</reference>
<keyword evidence="2" id="KW-0012">Acyltransferase</keyword>
<dbReference type="GO" id="GO:0016747">
    <property type="term" value="F:acyltransferase activity, transferring groups other than amino-acyl groups"/>
    <property type="evidence" value="ECO:0007669"/>
    <property type="project" value="InterPro"/>
</dbReference>
<evidence type="ECO:0000256" key="1">
    <source>
        <dbReference type="ARBA" id="ARBA00022679"/>
    </source>
</evidence>
<dbReference type="Pfam" id="PF00583">
    <property type="entry name" value="Acetyltransf_1"/>
    <property type="match status" value="1"/>
</dbReference>
<dbReference type="InterPro" id="IPR000182">
    <property type="entry name" value="GNAT_dom"/>
</dbReference>
<dbReference type="EMBL" id="CP000031">
    <property type="protein sequence ID" value="AAV95867.1"/>
    <property type="molecule type" value="Genomic_DNA"/>
</dbReference>
<gene>
    <name evidence="4" type="ordered locus">SPO2622</name>
</gene>
<dbReference type="InterPro" id="IPR016181">
    <property type="entry name" value="Acyl_CoA_acyltransferase"/>
</dbReference>
<keyword evidence="5" id="KW-1185">Reference proteome</keyword>
<protein>
    <submittedName>
        <fullName evidence="4">Acetyltransferase, GNAT family</fullName>
    </submittedName>
</protein>
<evidence type="ECO:0000313" key="5">
    <source>
        <dbReference type="Proteomes" id="UP000001023"/>
    </source>
</evidence>
<dbReference type="Gene3D" id="3.40.630.30">
    <property type="match status" value="1"/>
</dbReference>
<dbReference type="PaxDb" id="246200-SPO2622"/>
<feature type="domain" description="N-acetyltransferase" evidence="3">
    <location>
        <begin position="20"/>
        <end position="171"/>
    </location>
</feature>
<reference evidence="4 5" key="2">
    <citation type="journal article" date="2014" name="Stand. Genomic Sci.">
        <title>An updated genome annotation for the model marine bacterium Ruegeria pomeroyi DSS-3.</title>
        <authorList>
            <person name="Rivers A.R."/>
            <person name="Smith C.B."/>
            <person name="Moran M.A."/>
        </authorList>
    </citation>
    <scope>GENOME REANNOTATION</scope>
    <source>
        <strain evidence="5">ATCC 700808 / DSM 15171 / DSS-3</strain>
    </source>
</reference>
<dbReference type="HOGENOM" id="CLU_013985_34_5_5"/>
<keyword evidence="1" id="KW-0808">Transferase</keyword>
<dbReference type="Proteomes" id="UP000001023">
    <property type="component" value="Chromosome"/>
</dbReference>
<evidence type="ECO:0000259" key="3">
    <source>
        <dbReference type="PROSITE" id="PS51186"/>
    </source>
</evidence>
<dbReference type="eggNOG" id="COG0456">
    <property type="taxonomic scope" value="Bacteria"/>
</dbReference>
<dbReference type="AlphaFoldDB" id="Q5LQ74"/>
<dbReference type="InterPro" id="IPR050832">
    <property type="entry name" value="Bact_Acetyltransf"/>
</dbReference>
<proteinExistence type="predicted"/>
<dbReference type="CDD" id="cd04301">
    <property type="entry name" value="NAT_SF"/>
    <property type="match status" value="1"/>
</dbReference>